<name>A0A6J0PEE7_ELAGV</name>
<proteinExistence type="predicted"/>
<evidence type="ECO:0000313" key="4">
    <source>
        <dbReference type="RefSeq" id="XP_019703534.2"/>
    </source>
</evidence>
<dbReference type="InterPro" id="IPR039537">
    <property type="entry name" value="Retrotran_Ty1/copia-like"/>
</dbReference>
<feature type="domain" description="Integrase catalytic" evidence="2">
    <location>
        <begin position="1"/>
        <end position="120"/>
    </location>
</feature>
<dbReference type="InterPro" id="IPR036397">
    <property type="entry name" value="RNaseH_sf"/>
</dbReference>
<dbReference type="InterPro" id="IPR057670">
    <property type="entry name" value="SH3_retrovirus"/>
</dbReference>
<accession>A0A6J0PEE7</accession>
<dbReference type="GO" id="GO:0015074">
    <property type="term" value="P:DNA integration"/>
    <property type="evidence" value="ECO:0007669"/>
    <property type="project" value="InterPro"/>
</dbReference>
<feature type="region of interest" description="Disordered" evidence="1">
    <location>
        <begin position="229"/>
        <end position="275"/>
    </location>
</feature>
<protein>
    <submittedName>
        <fullName evidence="4">Uncharacterized protein LOC105038855 isoform X1</fullName>
    </submittedName>
</protein>
<dbReference type="InterPro" id="IPR012337">
    <property type="entry name" value="RNaseH-like_sf"/>
</dbReference>
<dbReference type="Gene3D" id="3.30.420.10">
    <property type="entry name" value="Ribonuclease H-like superfamily/Ribonuclease H"/>
    <property type="match status" value="1"/>
</dbReference>
<feature type="compositionally biased region" description="Pro residues" evidence="1">
    <location>
        <begin position="243"/>
        <end position="265"/>
    </location>
</feature>
<dbReference type="InterPro" id="IPR001584">
    <property type="entry name" value="Integrase_cat-core"/>
</dbReference>
<evidence type="ECO:0000259" key="2">
    <source>
        <dbReference type="PROSITE" id="PS50994"/>
    </source>
</evidence>
<organism evidence="3 4">
    <name type="scientific">Elaeis guineensis var. tenera</name>
    <name type="common">Oil palm</name>
    <dbReference type="NCBI Taxonomy" id="51953"/>
    <lineage>
        <taxon>Eukaryota</taxon>
        <taxon>Viridiplantae</taxon>
        <taxon>Streptophyta</taxon>
        <taxon>Embryophyta</taxon>
        <taxon>Tracheophyta</taxon>
        <taxon>Spermatophyta</taxon>
        <taxon>Magnoliopsida</taxon>
        <taxon>Liliopsida</taxon>
        <taxon>Arecaceae</taxon>
        <taxon>Arecoideae</taxon>
        <taxon>Cocoseae</taxon>
        <taxon>Elaeidinae</taxon>
        <taxon>Elaeis</taxon>
    </lineage>
</organism>
<evidence type="ECO:0000256" key="1">
    <source>
        <dbReference type="SAM" id="MobiDB-lite"/>
    </source>
</evidence>
<reference evidence="4" key="1">
    <citation type="submission" date="2025-08" db="UniProtKB">
        <authorList>
            <consortium name="RefSeq"/>
        </authorList>
    </citation>
    <scope>IDENTIFICATION</scope>
</reference>
<dbReference type="OrthoDB" id="695883at2759"/>
<dbReference type="RefSeq" id="XP_019703534.2">
    <property type="nucleotide sequence ID" value="XM_019847975.2"/>
</dbReference>
<keyword evidence="3" id="KW-1185">Reference proteome</keyword>
<dbReference type="PANTHER" id="PTHR42648:SF28">
    <property type="entry name" value="TRANSPOSON-ENCODED PROTEIN WITH RIBONUCLEASE H-LIKE AND RETROVIRUS ZINC FINGER-LIKE DOMAINS"/>
    <property type="match status" value="1"/>
</dbReference>
<dbReference type="Proteomes" id="UP000504607">
    <property type="component" value="Chromosome 2"/>
</dbReference>
<dbReference type="PROSITE" id="PS50994">
    <property type="entry name" value="INTEGRASE"/>
    <property type="match status" value="1"/>
</dbReference>
<dbReference type="PANTHER" id="PTHR42648">
    <property type="entry name" value="TRANSPOSASE, PUTATIVE-RELATED"/>
    <property type="match status" value="1"/>
</dbReference>
<gene>
    <name evidence="4" type="primary">LOC105038855</name>
</gene>
<sequence>MSDVSTVFSNFCSMIKNQFGVNIKRFRSDNAKDYFNQILTPYFQKGIVYESSCINTPQQNGVAERKNGDLLEKIRALLFQKNVSKIFWGEAVLIATHLINHLPSRVLHFKSPMDILSTFYPDLNTTNNLVPRIFGCVSFVHIHSQNRGKLDPKALKCIFVGYSSTQKGYKCYHPPSKKFYVSVDVTFNEQESYFTNPYLQGENSTREDKKDFLLDLSLILMSKTSDPVPAPHLSCSNHVPRSPSEPVPEPMPEPTPRLEPVPETPSEPQKKIDSAHENVRFGKVFTRRKMAAPEPVQVQEFNSDFSNEVIISNHPLQDETESHIDNDDQDLPIAIRKGTRRCTKQPLYPFAHFLSFKNFSPSHRAFLVSLNTIIISTTLSGALSNEKWKQAMNVEMEALEKNKTWELVKLRAGKKSMGSK</sequence>
<dbReference type="InParanoid" id="A0A6J0PEE7"/>
<evidence type="ECO:0000313" key="3">
    <source>
        <dbReference type="Proteomes" id="UP000504607"/>
    </source>
</evidence>
<dbReference type="Pfam" id="PF25597">
    <property type="entry name" value="SH3_retrovirus"/>
    <property type="match status" value="1"/>
</dbReference>
<dbReference type="AlphaFoldDB" id="A0A6J0PEE7"/>
<dbReference type="GO" id="GO:0003676">
    <property type="term" value="F:nucleic acid binding"/>
    <property type="evidence" value="ECO:0007669"/>
    <property type="project" value="InterPro"/>
</dbReference>
<dbReference type="SUPFAM" id="SSF53098">
    <property type="entry name" value="Ribonuclease H-like"/>
    <property type="match status" value="1"/>
</dbReference>